<dbReference type="EC" id="3.1.3.2" evidence="3"/>
<dbReference type="PANTHER" id="PTHR11567:SF211">
    <property type="entry name" value="PROSTATIC ACID PHOSPHATASE"/>
    <property type="match status" value="1"/>
</dbReference>
<comment type="catalytic activity">
    <reaction evidence="1">
        <text>a phosphate monoester + H2O = an alcohol + phosphate</text>
        <dbReference type="Rhea" id="RHEA:15017"/>
        <dbReference type="ChEBI" id="CHEBI:15377"/>
        <dbReference type="ChEBI" id="CHEBI:30879"/>
        <dbReference type="ChEBI" id="CHEBI:43474"/>
        <dbReference type="ChEBI" id="CHEBI:67140"/>
        <dbReference type="EC" id="3.1.3.2"/>
    </reaction>
</comment>
<evidence type="ECO:0000256" key="4">
    <source>
        <dbReference type="ARBA" id="ARBA00022729"/>
    </source>
</evidence>
<keyword evidence="5" id="KW-0378">Hydrolase</keyword>
<evidence type="ECO:0000256" key="8">
    <source>
        <dbReference type="SAM" id="SignalP"/>
    </source>
</evidence>
<evidence type="ECO:0000313" key="10">
    <source>
        <dbReference type="Proteomes" id="UP001359485"/>
    </source>
</evidence>
<dbReference type="InterPro" id="IPR029033">
    <property type="entry name" value="His_PPase_superfam"/>
</dbReference>
<name>A0ABR1ARI5_POLSC</name>
<sequence length="366" mass="42494">MKNIIFLNLFIWTAILNFLAADGSLIDEDNGELCFVTLVYRHGDRAPVAPYPTDPYKNPTCWPNGWAQLTKLGKLQHLELGRWLRNRYWNFISNRYNVSDIYVRSTDVDRTLMSAYCCLAGLYECWSQGETDFLPWQPIPVHTIPVHMDSVLAGYKNCQVYNDLFKELLETSEVSAFNDCYRDVYSSLSEKSGLSIKSAKDCVFLYSTLNIENMHGFQLPSWTRDFFPEPLKKISEFAFRLPCYTTPLKRFKCGPLLKDIIQHMEDKIGGNLTEKIWMYSAHDTTLANLMQCLDVYDGVIPPYTATVIFELLRAHVEYYVMISYKTPTTFRILRIPDCERICPFESFKLIINSVLPADWEKECQQI</sequence>
<dbReference type="SUPFAM" id="SSF53254">
    <property type="entry name" value="Phosphoglycerate mutase-like"/>
    <property type="match status" value="1"/>
</dbReference>
<comment type="caution">
    <text evidence="9">The sequence shown here is derived from an EMBL/GenBank/DDBJ whole genome shotgun (WGS) entry which is preliminary data.</text>
</comment>
<comment type="similarity">
    <text evidence="2">Belongs to the histidine acid phosphatase family.</text>
</comment>
<evidence type="ECO:0000256" key="2">
    <source>
        <dbReference type="ARBA" id="ARBA00005375"/>
    </source>
</evidence>
<reference evidence="9 10" key="1">
    <citation type="submission" date="2023-09" db="EMBL/GenBank/DDBJ databases">
        <title>Genomes of two closely related lineages of the louse Polyplax serrata with different host specificities.</title>
        <authorList>
            <person name="Martinu J."/>
            <person name="Tarabai H."/>
            <person name="Stefka J."/>
            <person name="Hypsa V."/>
        </authorList>
    </citation>
    <scope>NUCLEOTIDE SEQUENCE [LARGE SCALE GENOMIC DNA]</scope>
    <source>
        <strain evidence="9">98ZLc_SE</strain>
    </source>
</reference>
<dbReference type="InterPro" id="IPR000560">
    <property type="entry name" value="His_Pase_clade-2"/>
</dbReference>
<evidence type="ECO:0000256" key="6">
    <source>
        <dbReference type="ARBA" id="ARBA00023157"/>
    </source>
</evidence>
<feature type="chain" id="PRO_5045122026" description="acid phosphatase" evidence="8">
    <location>
        <begin position="22"/>
        <end position="366"/>
    </location>
</feature>
<dbReference type="Pfam" id="PF00328">
    <property type="entry name" value="His_Phos_2"/>
    <property type="match status" value="1"/>
</dbReference>
<keyword evidence="6" id="KW-1015">Disulfide bond</keyword>
<evidence type="ECO:0000256" key="1">
    <source>
        <dbReference type="ARBA" id="ARBA00000032"/>
    </source>
</evidence>
<evidence type="ECO:0000256" key="5">
    <source>
        <dbReference type="ARBA" id="ARBA00022801"/>
    </source>
</evidence>
<dbReference type="InterPro" id="IPR050645">
    <property type="entry name" value="Histidine_acid_phosphatase"/>
</dbReference>
<evidence type="ECO:0000256" key="3">
    <source>
        <dbReference type="ARBA" id="ARBA00012646"/>
    </source>
</evidence>
<proteinExistence type="inferred from homology"/>
<dbReference type="EMBL" id="JAWJWF010000045">
    <property type="protein sequence ID" value="KAK6626463.1"/>
    <property type="molecule type" value="Genomic_DNA"/>
</dbReference>
<evidence type="ECO:0000256" key="7">
    <source>
        <dbReference type="ARBA" id="ARBA00023180"/>
    </source>
</evidence>
<keyword evidence="10" id="KW-1185">Reference proteome</keyword>
<feature type="signal peptide" evidence="8">
    <location>
        <begin position="1"/>
        <end position="21"/>
    </location>
</feature>
<dbReference type="CDD" id="cd07061">
    <property type="entry name" value="HP_HAP_like"/>
    <property type="match status" value="1"/>
</dbReference>
<organism evidence="9 10">
    <name type="scientific">Polyplax serrata</name>
    <name type="common">Common mouse louse</name>
    <dbReference type="NCBI Taxonomy" id="468196"/>
    <lineage>
        <taxon>Eukaryota</taxon>
        <taxon>Metazoa</taxon>
        <taxon>Ecdysozoa</taxon>
        <taxon>Arthropoda</taxon>
        <taxon>Hexapoda</taxon>
        <taxon>Insecta</taxon>
        <taxon>Pterygota</taxon>
        <taxon>Neoptera</taxon>
        <taxon>Paraneoptera</taxon>
        <taxon>Psocodea</taxon>
        <taxon>Troctomorpha</taxon>
        <taxon>Phthiraptera</taxon>
        <taxon>Anoplura</taxon>
        <taxon>Polyplacidae</taxon>
        <taxon>Polyplax</taxon>
    </lineage>
</organism>
<dbReference type="Gene3D" id="3.40.50.1240">
    <property type="entry name" value="Phosphoglycerate mutase-like"/>
    <property type="match status" value="1"/>
</dbReference>
<accession>A0ABR1ARI5</accession>
<protein>
    <recommendedName>
        <fullName evidence="3">acid phosphatase</fullName>
        <ecNumber evidence="3">3.1.3.2</ecNumber>
    </recommendedName>
</protein>
<dbReference type="PANTHER" id="PTHR11567">
    <property type="entry name" value="ACID PHOSPHATASE-RELATED"/>
    <property type="match status" value="1"/>
</dbReference>
<gene>
    <name evidence="9" type="ORF">RUM44_008936</name>
</gene>
<keyword evidence="7" id="KW-0325">Glycoprotein</keyword>
<keyword evidence="4 8" id="KW-0732">Signal</keyword>
<dbReference type="Proteomes" id="UP001359485">
    <property type="component" value="Unassembled WGS sequence"/>
</dbReference>
<evidence type="ECO:0000313" key="9">
    <source>
        <dbReference type="EMBL" id="KAK6626463.1"/>
    </source>
</evidence>
<dbReference type="PROSITE" id="PS00616">
    <property type="entry name" value="HIS_ACID_PHOSPHAT_1"/>
    <property type="match status" value="1"/>
</dbReference>
<dbReference type="InterPro" id="IPR033379">
    <property type="entry name" value="Acid_Pase_AS"/>
</dbReference>